<dbReference type="Proteomes" id="UP000277579">
    <property type="component" value="Unassembled WGS sequence"/>
</dbReference>
<feature type="chain" id="PRO_5019794349" evidence="2">
    <location>
        <begin position="26"/>
        <end position="1448"/>
    </location>
</feature>
<evidence type="ECO:0000256" key="1">
    <source>
        <dbReference type="ARBA" id="ARBA00022729"/>
    </source>
</evidence>
<dbReference type="Gene3D" id="2.80.10.50">
    <property type="match status" value="3"/>
</dbReference>
<sequence>MKKNKHMTKQLLLAFLMLMSFFTGYSQRGTIPIEFEPKPVLFDPKLSPEGVLEKVYDRYGKEYSLSDIMIITPGRRMLQRAQQITCSSTSYFNLYFEDGCGMENTADPVHNARRAVVCKVFEDLSNFINSPLTASGKKVNIWVKDIASGSAPAGVLGSASSYYIAPSNNSITTGGILDGEIWKTIHLGQDSYTNLGSSVNLYHGEIAFNFADANIQWHTDLTTNAPSNLYDLYTVVLHEVTHALGFGSFINQNGASITGAGYYSRYDTFLRTNANVPLLTIGGCSMYNVNFNSAVSPTVLRPGCTLPDNLGTGSLNTTVCNNAIRYVGSSTVPVYTPTCFELGSSLSHFEDMLYPSCASPNGNDTYFVVSNSIAKGVTKRYLKAEERRTLCDMGYSVKTTYGSSTTSGGFFNYGGTVCGGIIVAGLNDGVSANGSYTFSGAITTTGGTSTNVAISGNILLSNDVNATGFECLQDITGAATLSATAGTSGTTVNFTTAVPGLHLLRYVPINGTQRGNITYLYVYIIPPPNPGGCSPTPTACNMVMNGDFEQYSTLPTQISQIIRACGWSYPNANAQYSPSYFNGLVLPGSTTFASWVGVPCNIFGFQAANNNIGNGYAQIRTSRHGGKEHLYTMLKAPLSANTTYQLSFDVSLCDGMSGYAGYLQAYLSNTAVLPINSNMDVSIPNPANLLTSPSIIRNSGGWDTITFTFTTTTGGEQYLYLGLLNNAGLVTNTAAVNNTSCTYNNNNQGPDDYQQHFRGYYLDNVVLIPTNGATFELPTAVCSTQRLNDLSIYLSDVDTDGVFSGPGVSVAGGIYSFNPSVTGVGTFTIAYTYTNSSGCPTTLYDTINVTTTSTNTIPVDAVNDNFSSIPVNGITGGLTPSVYSNDNYNGVLSIPASLSNVSFALVNPISITGASIDGTGVINVPANTPSGTYTLTYSLSGTGNCNATDTATVVIVVNGTSTLPGIRANNSVNNIGLQSTGKIIISGYFTTYNNVSKINMARLNTDLTLDPAFTYTGNQEARGMAIQSDNKVIVVAANPIFGGTSCVARLLPDGGVDTSFNVGGVGTARHPSLSNNIGHAAAIQTDGKILVGGDFYYYNGVQKLGIARLLSNGTVDATFNPTELNTYFRSVVHSITVQPDGKIILLGVFSPPVAGATAKNIVRLNANGTLDAGFLAGDTAGTINYQDLDVSIYSPLTRATVQPDGKIVVVGGFTKYNGTNTKCIVRLLSNGQIDPTFNTTTGVDRGINTVIMEPVTNKIIIGGEFTTFNGSAVKKMIRLNTNGTWDTTFSIGSGTTDLPGSSSCPFCYNHIRALKLQPDGKVIVGGRFKTFNGLSAGFVTRISGDAGLQSRGTGVVYVSEPEIDTNPTFSNIKVYPNPSSDLFNIDLSQESAPYSSINVYNLLGAKVFTAALTPKENNVIDLSHLSAGYYTAKLENGASTATFKLVKN</sequence>
<gene>
    <name evidence="4" type="ORF">CLV94_2812</name>
</gene>
<evidence type="ECO:0000256" key="2">
    <source>
        <dbReference type="SAM" id="SignalP"/>
    </source>
</evidence>
<evidence type="ECO:0000259" key="3">
    <source>
        <dbReference type="Pfam" id="PF18962"/>
    </source>
</evidence>
<dbReference type="Pfam" id="PF17164">
    <property type="entry name" value="DUF5122"/>
    <property type="match status" value="7"/>
</dbReference>
<dbReference type="OrthoDB" id="1253390at2"/>
<dbReference type="InterPro" id="IPR013431">
    <property type="entry name" value="Delta_60_rpt"/>
</dbReference>
<dbReference type="NCBIfam" id="TIGR02608">
    <property type="entry name" value="delta_60_rpt"/>
    <property type="match status" value="6"/>
</dbReference>
<keyword evidence="1 2" id="KW-0732">Signal</keyword>
<organism evidence="4 5">
    <name type="scientific">Flavobacterium endophyticum</name>
    <dbReference type="NCBI Taxonomy" id="1540163"/>
    <lineage>
        <taxon>Bacteria</taxon>
        <taxon>Pseudomonadati</taxon>
        <taxon>Bacteroidota</taxon>
        <taxon>Flavobacteriia</taxon>
        <taxon>Flavobacteriales</taxon>
        <taxon>Flavobacteriaceae</taxon>
        <taxon>Flavobacterium</taxon>
    </lineage>
</organism>
<dbReference type="Gene3D" id="2.60.120.260">
    <property type="entry name" value="Galactose-binding domain-like"/>
    <property type="match status" value="1"/>
</dbReference>
<dbReference type="Pfam" id="PF18962">
    <property type="entry name" value="Por_Secre_tail"/>
    <property type="match status" value="1"/>
</dbReference>
<proteinExistence type="predicted"/>
<dbReference type="SUPFAM" id="SSF50965">
    <property type="entry name" value="Galactose oxidase, central domain"/>
    <property type="match status" value="1"/>
</dbReference>
<dbReference type="InterPro" id="IPR011043">
    <property type="entry name" value="Gal_Oxase/kelch_b-propeller"/>
</dbReference>
<protein>
    <submittedName>
        <fullName evidence="4">Putative delta-60 repeat protein/predicted secreted protein (Por secretion system target)</fullName>
    </submittedName>
</protein>
<feature type="domain" description="Secretion system C-terminal sorting" evidence="3">
    <location>
        <begin position="1374"/>
        <end position="1445"/>
    </location>
</feature>
<keyword evidence="5" id="KW-1185">Reference proteome</keyword>
<reference evidence="4 5" key="1">
    <citation type="submission" date="2018-10" db="EMBL/GenBank/DDBJ databases">
        <title>Genomic Encyclopedia of Archaeal and Bacterial Type Strains, Phase II (KMG-II): from individual species to whole genera.</title>
        <authorList>
            <person name="Goeker M."/>
        </authorList>
    </citation>
    <scope>NUCLEOTIDE SEQUENCE [LARGE SCALE GENOMIC DNA]</scope>
    <source>
        <strain evidence="4 5">DSM 29537</strain>
    </source>
</reference>
<dbReference type="RefSeq" id="WP_121377094.1">
    <property type="nucleotide sequence ID" value="NZ_RBLC01000004.1"/>
</dbReference>
<dbReference type="InterPro" id="IPR026444">
    <property type="entry name" value="Secre_tail"/>
</dbReference>
<dbReference type="NCBIfam" id="TIGR04183">
    <property type="entry name" value="Por_Secre_tail"/>
    <property type="match status" value="1"/>
</dbReference>
<evidence type="ECO:0000313" key="4">
    <source>
        <dbReference type="EMBL" id="RKS20433.1"/>
    </source>
</evidence>
<evidence type="ECO:0000313" key="5">
    <source>
        <dbReference type="Proteomes" id="UP000277579"/>
    </source>
</evidence>
<name>A0A495M707_9FLAO</name>
<accession>A0A495M707</accession>
<feature type="signal peptide" evidence="2">
    <location>
        <begin position="1"/>
        <end position="25"/>
    </location>
</feature>
<comment type="caution">
    <text evidence="4">The sequence shown here is derived from an EMBL/GenBank/DDBJ whole genome shotgun (WGS) entry which is preliminary data.</text>
</comment>
<dbReference type="EMBL" id="RBLC01000004">
    <property type="protein sequence ID" value="RKS20433.1"/>
    <property type="molecule type" value="Genomic_DNA"/>
</dbReference>